<feature type="transmembrane region" description="Helical" evidence="7">
    <location>
        <begin position="212"/>
        <end position="229"/>
    </location>
</feature>
<evidence type="ECO:0000256" key="7">
    <source>
        <dbReference type="SAM" id="Phobius"/>
    </source>
</evidence>
<feature type="transmembrane region" description="Helical" evidence="7">
    <location>
        <begin position="110"/>
        <end position="143"/>
    </location>
</feature>
<dbReference type="InterPro" id="IPR006043">
    <property type="entry name" value="NCS2"/>
</dbReference>
<dbReference type="RefSeq" id="WP_109872054.1">
    <property type="nucleotide sequence ID" value="NZ_QGNA01000004.1"/>
</dbReference>
<dbReference type="AlphaFoldDB" id="A0A317FDP3"/>
<name>A0A317FDP3_9PROT</name>
<comment type="similarity">
    <text evidence="2">Belongs to the nucleobase:cation symporter-2 (NCS2) (TC 2.A.40) family.</text>
</comment>
<dbReference type="Pfam" id="PF00860">
    <property type="entry name" value="Xan_ur_permease"/>
    <property type="match status" value="1"/>
</dbReference>
<dbReference type="GO" id="GO:0042907">
    <property type="term" value="F:xanthine transmembrane transporter activity"/>
    <property type="evidence" value="ECO:0007669"/>
    <property type="project" value="TreeGrafter"/>
</dbReference>
<feature type="transmembrane region" description="Helical" evidence="7">
    <location>
        <begin position="304"/>
        <end position="330"/>
    </location>
</feature>
<evidence type="ECO:0000256" key="4">
    <source>
        <dbReference type="ARBA" id="ARBA00022692"/>
    </source>
</evidence>
<keyword evidence="3" id="KW-0813">Transport</keyword>
<organism evidence="8 9">
    <name type="scientific">Falsiroseomonas bella</name>
    <dbReference type="NCBI Taxonomy" id="2184016"/>
    <lineage>
        <taxon>Bacteria</taxon>
        <taxon>Pseudomonadati</taxon>
        <taxon>Pseudomonadota</taxon>
        <taxon>Alphaproteobacteria</taxon>
        <taxon>Acetobacterales</taxon>
        <taxon>Roseomonadaceae</taxon>
        <taxon>Falsiroseomonas</taxon>
    </lineage>
</organism>
<dbReference type="OrthoDB" id="7260272at2"/>
<gene>
    <name evidence="8" type="ORF">DFH01_19055</name>
</gene>
<feature type="transmembrane region" description="Helical" evidence="7">
    <location>
        <begin position="264"/>
        <end position="284"/>
    </location>
</feature>
<feature type="transmembrane region" description="Helical" evidence="7">
    <location>
        <begin position="402"/>
        <end position="421"/>
    </location>
</feature>
<keyword evidence="4 7" id="KW-0812">Transmembrane</keyword>
<feature type="transmembrane region" description="Helical" evidence="7">
    <location>
        <begin position="342"/>
        <end position="366"/>
    </location>
</feature>
<dbReference type="GO" id="GO:0005886">
    <property type="term" value="C:plasma membrane"/>
    <property type="evidence" value="ECO:0007669"/>
    <property type="project" value="TreeGrafter"/>
</dbReference>
<keyword evidence="5 7" id="KW-1133">Transmembrane helix</keyword>
<evidence type="ECO:0000256" key="2">
    <source>
        <dbReference type="ARBA" id="ARBA00008821"/>
    </source>
</evidence>
<dbReference type="PANTHER" id="PTHR42810">
    <property type="entry name" value="PURINE PERMEASE C1399.01C-RELATED"/>
    <property type="match status" value="1"/>
</dbReference>
<reference evidence="9" key="1">
    <citation type="submission" date="2018-05" db="EMBL/GenBank/DDBJ databases">
        <authorList>
            <person name="Du Z."/>
            <person name="Wang X."/>
        </authorList>
    </citation>
    <scope>NUCLEOTIDE SEQUENCE [LARGE SCALE GENOMIC DNA]</scope>
    <source>
        <strain evidence="9">CQN31</strain>
    </source>
</reference>
<proteinExistence type="inferred from homology"/>
<evidence type="ECO:0000313" key="8">
    <source>
        <dbReference type="EMBL" id="PWS35688.1"/>
    </source>
</evidence>
<dbReference type="Proteomes" id="UP000245765">
    <property type="component" value="Unassembled WGS sequence"/>
</dbReference>
<protein>
    <recommendedName>
        <fullName evidence="10">Xanthine/uracil/vitamin C permease</fullName>
    </recommendedName>
</protein>
<comment type="caution">
    <text evidence="8">The sequence shown here is derived from an EMBL/GenBank/DDBJ whole genome shotgun (WGS) entry which is preliminary data.</text>
</comment>
<evidence type="ECO:0000256" key="6">
    <source>
        <dbReference type="ARBA" id="ARBA00023136"/>
    </source>
</evidence>
<feature type="transmembrane region" description="Helical" evidence="7">
    <location>
        <begin position="155"/>
        <end position="175"/>
    </location>
</feature>
<dbReference type="PANTHER" id="PTHR42810:SF4">
    <property type="entry name" value="URIC ACID TRANSPORTER UACT"/>
    <property type="match status" value="1"/>
</dbReference>
<evidence type="ECO:0000256" key="5">
    <source>
        <dbReference type="ARBA" id="ARBA00022989"/>
    </source>
</evidence>
<keyword evidence="6 7" id="KW-0472">Membrane</keyword>
<keyword evidence="9" id="KW-1185">Reference proteome</keyword>
<evidence type="ECO:0008006" key="10">
    <source>
        <dbReference type="Google" id="ProtNLM"/>
    </source>
</evidence>
<feature type="transmembrane region" description="Helical" evidence="7">
    <location>
        <begin position="187"/>
        <end position="205"/>
    </location>
</feature>
<dbReference type="EMBL" id="QGNA01000004">
    <property type="protein sequence ID" value="PWS35688.1"/>
    <property type="molecule type" value="Genomic_DNA"/>
</dbReference>
<sequence length="581" mass="59295">MSLLTALSDSLARGADRPMQRPAGLVYWLDTPSPLVPSFWLAMQHVAVQSVYFVLAAAPAAALSPDPAEATRFLCLSILAVALWQALQLLTRGPVGSGYPVPATHAPAMLGAYAAAGAAGVGFGGAAAMVLIAGIVASLLSFAMRRLRVLIPNEVAGVVVMLIGVSLILLGTQILGLQPGRTEPGPLAVVVLLASIAVMALVALSGTKLARLAVLVGAAFGVALAIALGEVPENAAAVVAASPWIALPQPWLPDFGDMQPAPLAAFLLALVAAKASAAGGFLMIQRAADAGWTRPDPPAVQRGLLANGLSIVAAGAIGAAAPGPATAAAGLSVATGTLARRIVWIGTVILVLAAFCPKIVALFVMAPAAVKAATLIYVSGFIVVQGAQLATVRLLDTRRSMVVALGMGAGITAAVAPAAFAAHVPALASPLALGAMIAFLANLATMPMVTQRAELRLSPADEMAGREASEWAAATARGWGLRPQSARQMERALVELTEVLAGRGVAEVTVAARRGEDRVELSLAWQGAPLPEASARPEAEDLLGDDTARDAFAVWLATREALSFGQRPAADRCEARLVLED</sequence>
<feature type="transmembrane region" description="Helical" evidence="7">
    <location>
        <begin position="38"/>
        <end position="61"/>
    </location>
</feature>
<evidence type="ECO:0000256" key="1">
    <source>
        <dbReference type="ARBA" id="ARBA00004141"/>
    </source>
</evidence>
<accession>A0A317FDP3</accession>
<comment type="subcellular location">
    <subcellularLocation>
        <location evidence="1">Membrane</location>
        <topology evidence="1">Multi-pass membrane protein</topology>
    </subcellularLocation>
</comment>
<evidence type="ECO:0000313" key="9">
    <source>
        <dbReference type="Proteomes" id="UP000245765"/>
    </source>
</evidence>
<feature type="transmembrane region" description="Helical" evidence="7">
    <location>
        <begin position="427"/>
        <end position="449"/>
    </location>
</feature>
<evidence type="ECO:0000256" key="3">
    <source>
        <dbReference type="ARBA" id="ARBA00022448"/>
    </source>
</evidence>
<feature type="transmembrane region" description="Helical" evidence="7">
    <location>
        <begin position="73"/>
        <end position="90"/>
    </location>
</feature>